<feature type="domain" description="Porin" evidence="12">
    <location>
        <begin position="11"/>
        <end position="361"/>
    </location>
</feature>
<dbReference type="InterPro" id="IPR023614">
    <property type="entry name" value="Porin_dom_sf"/>
</dbReference>
<accession>A0A450SE92</accession>
<feature type="signal peptide" evidence="11">
    <location>
        <begin position="1"/>
        <end position="22"/>
    </location>
</feature>
<evidence type="ECO:0000256" key="10">
    <source>
        <dbReference type="ARBA" id="ARBA00023237"/>
    </source>
</evidence>
<keyword evidence="7" id="KW-0406">Ion transport</keyword>
<dbReference type="PRINTS" id="PR00184">
    <property type="entry name" value="NEISSPPORIN"/>
</dbReference>
<dbReference type="SUPFAM" id="SSF56935">
    <property type="entry name" value="Porins"/>
    <property type="match status" value="1"/>
</dbReference>
<keyword evidence="6 11" id="KW-0732">Signal</keyword>
<dbReference type="Pfam" id="PF13609">
    <property type="entry name" value="Porin_4"/>
    <property type="match status" value="1"/>
</dbReference>
<organism evidence="13">
    <name type="scientific">Candidatus Kentrum sp. DK</name>
    <dbReference type="NCBI Taxonomy" id="2126562"/>
    <lineage>
        <taxon>Bacteria</taxon>
        <taxon>Pseudomonadati</taxon>
        <taxon>Pseudomonadota</taxon>
        <taxon>Gammaproteobacteria</taxon>
        <taxon>Candidatus Kentrum</taxon>
    </lineage>
</organism>
<evidence type="ECO:0000256" key="3">
    <source>
        <dbReference type="ARBA" id="ARBA00022448"/>
    </source>
</evidence>
<reference evidence="13" key="1">
    <citation type="submission" date="2019-02" db="EMBL/GenBank/DDBJ databases">
        <authorList>
            <person name="Gruber-Vodicka R. H."/>
            <person name="Seah K. B. B."/>
        </authorList>
    </citation>
    <scope>NUCLEOTIDE SEQUENCE</scope>
    <source>
        <strain evidence="13">BECK_DK47</strain>
    </source>
</reference>
<dbReference type="PRINTS" id="PR00182">
    <property type="entry name" value="ECOLNEIPORIN"/>
</dbReference>
<dbReference type="PANTHER" id="PTHR34501">
    <property type="entry name" value="PROTEIN YDDL-RELATED"/>
    <property type="match status" value="1"/>
</dbReference>
<keyword evidence="8" id="KW-0626">Porin</keyword>
<comment type="subunit">
    <text evidence="2">Homotrimer.</text>
</comment>
<comment type="subcellular location">
    <subcellularLocation>
        <location evidence="1">Cell outer membrane</location>
        <topology evidence="1">Multi-pass membrane protein</topology>
    </subcellularLocation>
</comment>
<evidence type="ECO:0000256" key="11">
    <source>
        <dbReference type="SAM" id="SignalP"/>
    </source>
</evidence>
<keyword evidence="10" id="KW-0998">Cell outer membrane</keyword>
<dbReference type="InterPro" id="IPR033900">
    <property type="entry name" value="Gram_neg_porin_domain"/>
</dbReference>
<evidence type="ECO:0000256" key="7">
    <source>
        <dbReference type="ARBA" id="ARBA00023065"/>
    </source>
</evidence>
<dbReference type="InterPro" id="IPR002299">
    <property type="entry name" value="Porin_Neis"/>
</dbReference>
<dbReference type="Gene3D" id="2.40.160.10">
    <property type="entry name" value="Porin"/>
    <property type="match status" value="1"/>
</dbReference>
<evidence type="ECO:0000256" key="5">
    <source>
        <dbReference type="ARBA" id="ARBA00022692"/>
    </source>
</evidence>
<dbReference type="GO" id="GO:0009279">
    <property type="term" value="C:cell outer membrane"/>
    <property type="evidence" value="ECO:0007669"/>
    <property type="project" value="UniProtKB-SubCell"/>
</dbReference>
<dbReference type="InterPro" id="IPR001702">
    <property type="entry name" value="Porin_Gram-ve"/>
</dbReference>
<keyword evidence="5" id="KW-0812">Transmembrane</keyword>
<dbReference type="InterPro" id="IPR050298">
    <property type="entry name" value="Gram-neg_bact_OMP"/>
</dbReference>
<evidence type="ECO:0000256" key="6">
    <source>
        <dbReference type="ARBA" id="ARBA00022729"/>
    </source>
</evidence>
<evidence type="ECO:0000256" key="9">
    <source>
        <dbReference type="ARBA" id="ARBA00023136"/>
    </source>
</evidence>
<gene>
    <name evidence="13" type="ORF">BECKDK2373B_GA0170837_10317</name>
</gene>
<keyword evidence="9" id="KW-0472">Membrane</keyword>
<dbReference type="GO" id="GO:0015288">
    <property type="term" value="F:porin activity"/>
    <property type="evidence" value="ECO:0007669"/>
    <property type="project" value="UniProtKB-KW"/>
</dbReference>
<evidence type="ECO:0000256" key="4">
    <source>
        <dbReference type="ARBA" id="ARBA00022452"/>
    </source>
</evidence>
<sequence>MQKKLITLAIAGALAIPGAAMADVTAKSDADINVYGKIHASWDYVNVANTGAGSDSKDDNTGVFRNSRLGFKGAEDLGNGLKGIWQVETLLNTTSSTGNSGSVGLRNTFVGLEGDNWGKVFVGRHDTPYKMATAKLDIFSDTIADYNNIIGAHMMPGTSAGTSVVGTVSGIGTPVIATTAATNASVASNFNEREPQVVAYVTPNFNGFQAAIARESWQNNEVAGSEELEGWSLMGMYDQGPFFASLSYEDQSGGANASTAGADAEAWKVGAGYRFGNSTVGAVYEDIDHKSNSYKSASRGAFMLNAAHKFGANELKVAYGKAKDSDANNNDGADTWAIGIDHNFSKRTKVYAIYTQMNNDTNGNYGLYTGQNNGDADGDAFYESNAAGRDLDALSVGIIHSF</sequence>
<name>A0A450SE92_9GAMM</name>
<protein>
    <submittedName>
        <fullName evidence="13">Outer membrane protein (Porin)</fullName>
    </submittedName>
</protein>
<dbReference type="EMBL" id="CAADEX010000031">
    <property type="protein sequence ID" value="VFJ50885.1"/>
    <property type="molecule type" value="Genomic_DNA"/>
</dbReference>
<dbReference type="CDD" id="cd00342">
    <property type="entry name" value="gram_neg_porins"/>
    <property type="match status" value="1"/>
</dbReference>
<evidence type="ECO:0000256" key="1">
    <source>
        <dbReference type="ARBA" id="ARBA00004571"/>
    </source>
</evidence>
<keyword evidence="3" id="KW-0813">Transport</keyword>
<keyword evidence="4" id="KW-1134">Transmembrane beta strand</keyword>
<evidence type="ECO:0000313" key="13">
    <source>
        <dbReference type="EMBL" id="VFJ50885.1"/>
    </source>
</evidence>
<evidence type="ECO:0000259" key="12">
    <source>
        <dbReference type="Pfam" id="PF13609"/>
    </source>
</evidence>
<feature type="chain" id="PRO_5019485500" evidence="11">
    <location>
        <begin position="23"/>
        <end position="402"/>
    </location>
</feature>
<dbReference type="GO" id="GO:0034220">
    <property type="term" value="P:monoatomic ion transmembrane transport"/>
    <property type="evidence" value="ECO:0007669"/>
    <property type="project" value="InterPro"/>
</dbReference>
<evidence type="ECO:0000256" key="8">
    <source>
        <dbReference type="ARBA" id="ARBA00023114"/>
    </source>
</evidence>
<dbReference type="PANTHER" id="PTHR34501:SF9">
    <property type="entry name" value="MAJOR OUTER MEMBRANE PROTEIN P.IA"/>
    <property type="match status" value="1"/>
</dbReference>
<dbReference type="AlphaFoldDB" id="A0A450SE92"/>
<dbReference type="GO" id="GO:0046930">
    <property type="term" value="C:pore complex"/>
    <property type="evidence" value="ECO:0007669"/>
    <property type="project" value="UniProtKB-KW"/>
</dbReference>
<proteinExistence type="predicted"/>
<evidence type="ECO:0000256" key="2">
    <source>
        <dbReference type="ARBA" id="ARBA00011233"/>
    </source>
</evidence>